<dbReference type="InParanoid" id="T1G0W0"/>
<protein>
    <recommendedName>
        <fullName evidence="4">DUF3456 domain-containing protein</fullName>
    </recommendedName>
</protein>
<evidence type="ECO:0000313" key="5">
    <source>
        <dbReference type="EMBL" id="ESO10634.1"/>
    </source>
</evidence>
<keyword evidence="3" id="KW-0812">Transmembrane</keyword>
<evidence type="ECO:0000256" key="1">
    <source>
        <dbReference type="ARBA" id="ARBA00007285"/>
    </source>
</evidence>
<dbReference type="Pfam" id="PF11938">
    <property type="entry name" value="DUF3456"/>
    <property type="match status" value="1"/>
</dbReference>
<evidence type="ECO:0000313" key="7">
    <source>
        <dbReference type="Proteomes" id="UP000015101"/>
    </source>
</evidence>
<dbReference type="EnsemblMetazoa" id="HelroT72124">
    <property type="protein sequence ID" value="HelroP72124"/>
    <property type="gene ID" value="HelroG72124"/>
</dbReference>
<proteinExistence type="inferred from homology"/>
<dbReference type="AlphaFoldDB" id="T1G0W0"/>
<keyword evidence="7" id="KW-1185">Reference proteome</keyword>
<sequence>CKFFATELKSRLDESARSKEIIETGHGLDRKKKFKYLTSELRLTEALHEPHICEKILEYNVHAEREGSLRYAKGMSETMQTLHGLVNKGVKVELGIPYELWDKPSAEVSKMHRACFTFAEEYEERIEEWYYNYQVDKNLLKYLCSDHYLKDKDQSMCLSVCLFVCRSVCLSACLSVCLLMYLMILFNFLQF</sequence>
<reference evidence="6" key="3">
    <citation type="submission" date="2015-06" db="UniProtKB">
        <authorList>
            <consortium name="EnsemblMetazoa"/>
        </authorList>
    </citation>
    <scope>IDENTIFICATION</scope>
</reference>
<keyword evidence="3" id="KW-1133">Transmembrane helix</keyword>
<keyword evidence="2" id="KW-0732">Signal</keyword>
<dbReference type="RefSeq" id="XP_009010903.1">
    <property type="nucleotide sequence ID" value="XM_009012655.1"/>
</dbReference>
<evidence type="ECO:0000256" key="2">
    <source>
        <dbReference type="ARBA" id="ARBA00022729"/>
    </source>
</evidence>
<dbReference type="PANTHER" id="PTHR15382">
    <property type="entry name" value="CTG4A-RELATED"/>
    <property type="match status" value="1"/>
</dbReference>
<accession>T1G0W0</accession>
<dbReference type="PANTHER" id="PTHR15382:SF8">
    <property type="entry name" value="CANOPY B"/>
    <property type="match status" value="1"/>
</dbReference>
<dbReference type="KEGG" id="hro:HELRODRAFT_72124"/>
<reference evidence="5 7" key="2">
    <citation type="journal article" date="2013" name="Nature">
        <title>Insights into bilaterian evolution from three spiralian genomes.</title>
        <authorList>
            <person name="Simakov O."/>
            <person name="Marletaz F."/>
            <person name="Cho S.J."/>
            <person name="Edsinger-Gonzales E."/>
            <person name="Havlak P."/>
            <person name="Hellsten U."/>
            <person name="Kuo D.H."/>
            <person name="Larsson T."/>
            <person name="Lv J."/>
            <person name="Arendt D."/>
            <person name="Savage R."/>
            <person name="Osoegawa K."/>
            <person name="de Jong P."/>
            <person name="Grimwood J."/>
            <person name="Chapman J.A."/>
            <person name="Shapiro H."/>
            <person name="Aerts A."/>
            <person name="Otillar R.P."/>
            <person name="Terry A.Y."/>
            <person name="Boore J.L."/>
            <person name="Grigoriev I.V."/>
            <person name="Lindberg D.R."/>
            <person name="Seaver E.C."/>
            <person name="Weisblat D.A."/>
            <person name="Putnam N.H."/>
            <person name="Rokhsar D.S."/>
        </authorList>
    </citation>
    <scope>NUCLEOTIDE SEQUENCE</scope>
</reference>
<comment type="similarity">
    <text evidence="1">Belongs to the canopy family.</text>
</comment>
<dbReference type="STRING" id="6412.T1G0W0"/>
<dbReference type="EMBL" id="KB095858">
    <property type="protein sequence ID" value="ESO10634.1"/>
    <property type="molecule type" value="Genomic_DNA"/>
</dbReference>
<feature type="domain" description="DUF3456" evidence="4">
    <location>
        <begin position="1"/>
        <end position="147"/>
    </location>
</feature>
<evidence type="ECO:0000313" key="6">
    <source>
        <dbReference type="EnsemblMetazoa" id="HelroP72124"/>
    </source>
</evidence>
<dbReference type="OrthoDB" id="6020060at2759"/>
<dbReference type="InterPro" id="IPR021852">
    <property type="entry name" value="DUF3456"/>
</dbReference>
<gene>
    <name evidence="6" type="primary">20214708</name>
    <name evidence="5" type="ORF">HELRODRAFT_72124</name>
</gene>
<dbReference type="CTD" id="20214708"/>
<dbReference type="EMBL" id="AMQM01002687">
    <property type="status" value="NOT_ANNOTATED_CDS"/>
    <property type="molecule type" value="Genomic_DNA"/>
</dbReference>
<evidence type="ECO:0000256" key="3">
    <source>
        <dbReference type="SAM" id="Phobius"/>
    </source>
</evidence>
<organism evidence="6 7">
    <name type="scientific">Helobdella robusta</name>
    <name type="common">Californian leech</name>
    <dbReference type="NCBI Taxonomy" id="6412"/>
    <lineage>
        <taxon>Eukaryota</taxon>
        <taxon>Metazoa</taxon>
        <taxon>Spiralia</taxon>
        <taxon>Lophotrochozoa</taxon>
        <taxon>Annelida</taxon>
        <taxon>Clitellata</taxon>
        <taxon>Hirudinea</taxon>
        <taxon>Rhynchobdellida</taxon>
        <taxon>Glossiphoniidae</taxon>
        <taxon>Helobdella</taxon>
    </lineage>
</organism>
<name>T1G0W0_HELRO</name>
<reference evidence="7" key="1">
    <citation type="submission" date="2012-12" db="EMBL/GenBank/DDBJ databases">
        <authorList>
            <person name="Hellsten U."/>
            <person name="Grimwood J."/>
            <person name="Chapman J.A."/>
            <person name="Shapiro H."/>
            <person name="Aerts A."/>
            <person name="Otillar R.P."/>
            <person name="Terry A.Y."/>
            <person name="Boore J.L."/>
            <person name="Simakov O."/>
            <person name="Marletaz F."/>
            <person name="Cho S.-J."/>
            <person name="Edsinger-Gonzales E."/>
            <person name="Havlak P."/>
            <person name="Kuo D.-H."/>
            <person name="Larsson T."/>
            <person name="Lv J."/>
            <person name="Arendt D."/>
            <person name="Savage R."/>
            <person name="Osoegawa K."/>
            <person name="de Jong P."/>
            <person name="Lindberg D.R."/>
            <person name="Seaver E.C."/>
            <person name="Weisblat D.A."/>
            <person name="Putnam N.H."/>
            <person name="Grigoriev I.V."/>
            <person name="Rokhsar D.S."/>
        </authorList>
    </citation>
    <scope>NUCLEOTIDE SEQUENCE</scope>
</reference>
<feature type="transmembrane region" description="Helical" evidence="3">
    <location>
        <begin position="160"/>
        <end position="186"/>
    </location>
</feature>
<dbReference type="GeneID" id="20214708"/>
<keyword evidence="3" id="KW-0472">Membrane</keyword>
<evidence type="ECO:0000259" key="4">
    <source>
        <dbReference type="Pfam" id="PF11938"/>
    </source>
</evidence>
<dbReference type="eggNOG" id="KOG4052">
    <property type="taxonomic scope" value="Eukaryota"/>
</dbReference>
<dbReference type="HOGENOM" id="CLU_078068_1_0_1"/>
<dbReference type="OMA" id="TKCEICA"/>
<dbReference type="FunCoup" id="T1G0W0">
    <property type="interactions" value="729"/>
</dbReference>
<dbReference type="Proteomes" id="UP000015101">
    <property type="component" value="Unassembled WGS sequence"/>
</dbReference>